<reference evidence="2 5" key="3">
    <citation type="journal article" date="2017" name="Nat. Microbiol.">
        <title>Natural product diversity associated with the nematode symbionts Photorhabdus and Xenorhabdus.</title>
        <authorList>
            <person name="Tobias N.J."/>
            <person name="Wolff H."/>
            <person name="Djahanschiri B."/>
            <person name="Grundmann F."/>
            <person name="Kronenwerth M."/>
            <person name="Shi Y.M."/>
            <person name="Simonyi S."/>
            <person name="Grun P."/>
            <person name="Shapiro-Ilan D."/>
            <person name="Pidot S.J."/>
            <person name="Stinear T.P."/>
            <person name="Ebersberger I."/>
            <person name="Bode H.B."/>
        </authorList>
    </citation>
    <scope>NUCLEOTIDE SEQUENCE [LARGE SCALE GENOMIC DNA]</scope>
    <source>
        <strain evidence="2 5">DSM 17908</strain>
    </source>
</reference>
<dbReference type="OrthoDB" id="9801997at2"/>
<reference evidence="3" key="2">
    <citation type="submission" date="2016-10" db="EMBL/GenBank/DDBJ databases">
        <authorList>
            <person name="de Groot N.N."/>
        </authorList>
    </citation>
    <scope>NUCLEOTIDE SEQUENCE [LARGE SCALE GENOMIC DNA]</scope>
    <source>
        <strain evidence="3">DSM 17908</strain>
    </source>
</reference>
<feature type="domain" description="Carboxymuconolactone decarboxylase-like" evidence="1">
    <location>
        <begin position="11"/>
        <end position="97"/>
    </location>
</feature>
<reference evidence="4" key="1">
    <citation type="submission" date="2016-10" db="EMBL/GenBank/DDBJ databases">
        <authorList>
            <person name="Varghese N."/>
            <person name="Submissions S."/>
        </authorList>
    </citation>
    <scope>NUCLEOTIDE SEQUENCE [LARGE SCALE GENOMIC DNA]</scope>
    <source>
        <strain evidence="4">DSM 17908</strain>
    </source>
</reference>
<evidence type="ECO:0000313" key="5">
    <source>
        <dbReference type="Proteomes" id="UP000224607"/>
    </source>
</evidence>
<keyword evidence="5" id="KW-1185">Reference proteome</keyword>
<dbReference type="InterPro" id="IPR003779">
    <property type="entry name" value="CMD-like"/>
</dbReference>
<proteinExistence type="predicted"/>
<dbReference type="AlphaFoldDB" id="A0A1I3MXC6"/>
<keyword evidence="3" id="KW-0560">Oxidoreductase</keyword>
<dbReference type="PANTHER" id="PTHR34846">
    <property type="entry name" value="4-CARBOXYMUCONOLACTONE DECARBOXYLASE FAMILY PROTEIN (AFU_ORTHOLOGUE AFUA_6G11590)"/>
    <property type="match status" value="1"/>
</dbReference>
<accession>A0A1I3MXC6</accession>
<evidence type="ECO:0000259" key="1">
    <source>
        <dbReference type="Pfam" id="PF02627"/>
    </source>
</evidence>
<dbReference type="SUPFAM" id="SSF69118">
    <property type="entry name" value="AhpD-like"/>
    <property type="match status" value="1"/>
</dbReference>
<dbReference type="NCBIfam" id="TIGR00778">
    <property type="entry name" value="ahpD_dom"/>
    <property type="match status" value="1"/>
</dbReference>
<dbReference type="GO" id="GO:0051920">
    <property type="term" value="F:peroxiredoxin activity"/>
    <property type="evidence" value="ECO:0007669"/>
    <property type="project" value="InterPro"/>
</dbReference>
<dbReference type="Pfam" id="PF02627">
    <property type="entry name" value="CMD"/>
    <property type="match status" value="1"/>
</dbReference>
<dbReference type="Gene3D" id="1.20.1290.10">
    <property type="entry name" value="AhpD-like"/>
    <property type="match status" value="1"/>
</dbReference>
<dbReference type="InterPro" id="IPR004675">
    <property type="entry name" value="AhpD_core"/>
</dbReference>
<evidence type="ECO:0000313" key="4">
    <source>
        <dbReference type="Proteomes" id="UP000198919"/>
    </source>
</evidence>
<evidence type="ECO:0000313" key="2">
    <source>
        <dbReference type="EMBL" id="PHM45848.1"/>
    </source>
</evidence>
<dbReference type="RefSeq" id="WP_092509094.1">
    <property type="nucleotide sequence ID" value="NZ_CAWNQB010000001.1"/>
</dbReference>
<dbReference type="EMBL" id="FORG01000005">
    <property type="protein sequence ID" value="SFJ01774.1"/>
    <property type="molecule type" value="Genomic_DNA"/>
</dbReference>
<dbReference type="Proteomes" id="UP000198919">
    <property type="component" value="Unassembled WGS sequence"/>
</dbReference>
<evidence type="ECO:0000313" key="3">
    <source>
        <dbReference type="EMBL" id="SFJ01774.1"/>
    </source>
</evidence>
<name>A0A1I3MXC6_9GAMM</name>
<dbReference type="STRING" id="351675.SAMN05421680_10521"/>
<organism evidence="3 4">
    <name type="scientific">Xenorhabdus mauleonii</name>
    <dbReference type="NCBI Taxonomy" id="351675"/>
    <lineage>
        <taxon>Bacteria</taxon>
        <taxon>Pseudomonadati</taxon>
        <taxon>Pseudomonadota</taxon>
        <taxon>Gammaproteobacteria</taxon>
        <taxon>Enterobacterales</taxon>
        <taxon>Morganellaceae</taxon>
        <taxon>Xenorhabdus</taxon>
    </lineage>
</organism>
<protein>
    <submittedName>
        <fullName evidence="2 3">Alkylhydroperoxidase</fullName>
    </submittedName>
</protein>
<dbReference type="PANTHER" id="PTHR34846:SF10">
    <property type="entry name" value="CYTOPLASMIC PROTEIN"/>
    <property type="match status" value="1"/>
</dbReference>
<dbReference type="EMBL" id="NITY01000001">
    <property type="protein sequence ID" value="PHM45848.1"/>
    <property type="molecule type" value="Genomic_DNA"/>
</dbReference>
<dbReference type="Proteomes" id="UP000224607">
    <property type="component" value="Unassembled WGS sequence"/>
</dbReference>
<keyword evidence="3" id="KW-0575">Peroxidase</keyword>
<dbReference type="InterPro" id="IPR029032">
    <property type="entry name" value="AhpD-like"/>
</dbReference>
<sequence length="149" mass="16681">MTRVSLVKTFPDLYKQLLSLNSEVDKSAASAGIPDVLCDLLKLRISQINGCAYCVRLHTRDALKKGESIDKVSLVAAWQETKYFTEKERAALLLAEAITEIQNDRVPDDVYQKAAEVWSDAEVAAIEWLAIMMNTLNRFGISSRYEVAP</sequence>
<gene>
    <name evidence="3" type="ORF">SAMN05421680_10521</name>
    <name evidence="2" type="ORF">Xmau_00239</name>
</gene>